<evidence type="ECO:0000313" key="9">
    <source>
        <dbReference type="EMBL" id="KIE43336.1"/>
    </source>
</evidence>
<accession>A0A0C1QYS3</accession>
<keyword evidence="6" id="KW-0949">S-adenosyl-L-methionine</keyword>
<keyword evidence="4 9" id="KW-0489">Methyltransferase</keyword>
<dbReference type="Gene3D" id="3.40.1010.10">
    <property type="entry name" value="Cobalt-precorrin-4 Transmethylase, Domain 1"/>
    <property type="match status" value="1"/>
</dbReference>
<dbReference type="InterPro" id="IPR035996">
    <property type="entry name" value="4pyrrol_Methylase_sf"/>
</dbReference>
<keyword evidence="5 9" id="KW-0808">Transferase</keyword>
<dbReference type="InterPro" id="IPR006364">
    <property type="entry name" value="CobI/CbiL/CobIJ_dom"/>
</dbReference>
<dbReference type="InterPro" id="IPR012382">
    <property type="entry name" value="CobI/CbiL"/>
</dbReference>
<dbReference type="InterPro" id="IPR014777">
    <property type="entry name" value="4pyrrole_Mease_sub1"/>
</dbReference>
<sequence>MSGFAKIYAVGVGPGDPELLTRKAERIIRSADVICAPTGAADAASYALSIVEDLIDPSRQEVLPLVFPMRKDQEGLDAFWEEAAAQVAERVRHGRDVAFITIGDPFLYSTFLYLYRIFRERYPELSVEIVPGISSITAAAAVAGVPLGMAAERIAILPTTYEDAELRETFARYDTVVLMKVNRVFDRVYTLLKELGLERCGVFVRRVGSADEEVVFDLERLVGEKLDYLSLLIVRK</sequence>
<name>A0A0C1QYS3_9BACT</name>
<protein>
    <submittedName>
        <fullName evidence="9">Precorrin-2 C20-methyltransferase</fullName>
    </submittedName>
</protein>
<keyword evidence="3" id="KW-0169">Cobalamin biosynthesis</keyword>
<dbReference type="NCBIfam" id="TIGR01467">
    <property type="entry name" value="cobI_cbiL"/>
    <property type="match status" value="1"/>
</dbReference>
<dbReference type="PIRSF" id="PIRSF036427">
    <property type="entry name" value="Precrrn-2_mtase"/>
    <property type="match status" value="1"/>
</dbReference>
<dbReference type="RefSeq" id="WP_039646707.1">
    <property type="nucleotide sequence ID" value="NZ_JXBL01000001.1"/>
</dbReference>
<proteinExistence type="inferred from homology"/>
<dbReference type="InterPro" id="IPR000878">
    <property type="entry name" value="4pyrrol_Mease"/>
</dbReference>
<dbReference type="InterPro" id="IPR014776">
    <property type="entry name" value="4pyrrole_Mease_sub2"/>
</dbReference>
<dbReference type="PANTHER" id="PTHR43467">
    <property type="entry name" value="COBALT-PRECORRIN-2 C(20)-METHYLTRANSFERASE"/>
    <property type="match status" value="1"/>
</dbReference>
<dbReference type="GO" id="GO:0032259">
    <property type="term" value="P:methylation"/>
    <property type="evidence" value="ECO:0007669"/>
    <property type="project" value="UniProtKB-KW"/>
</dbReference>
<gene>
    <name evidence="9" type="ORF">SE37_12190</name>
</gene>
<keyword evidence="10" id="KW-1185">Reference proteome</keyword>
<comment type="caution">
    <text evidence="9">The sequence shown here is derived from an EMBL/GenBank/DDBJ whole genome shotgun (WGS) entry which is preliminary data.</text>
</comment>
<evidence type="ECO:0000256" key="3">
    <source>
        <dbReference type="ARBA" id="ARBA00022573"/>
    </source>
</evidence>
<evidence type="ECO:0000256" key="1">
    <source>
        <dbReference type="ARBA" id="ARBA00004953"/>
    </source>
</evidence>
<dbReference type="GO" id="GO:0009236">
    <property type="term" value="P:cobalamin biosynthetic process"/>
    <property type="evidence" value="ECO:0007669"/>
    <property type="project" value="UniProtKB-UniRule"/>
</dbReference>
<comment type="pathway">
    <text evidence="1">Cofactor biosynthesis; adenosylcobalamin biosynthesis.</text>
</comment>
<dbReference type="Pfam" id="PF00590">
    <property type="entry name" value="TP_methylase"/>
    <property type="match status" value="1"/>
</dbReference>
<dbReference type="Proteomes" id="UP000031433">
    <property type="component" value="Unassembled WGS sequence"/>
</dbReference>
<evidence type="ECO:0000313" key="10">
    <source>
        <dbReference type="Proteomes" id="UP000031433"/>
    </source>
</evidence>
<dbReference type="SUPFAM" id="SSF53790">
    <property type="entry name" value="Tetrapyrrole methylase"/>
    <property type="match status" value="1"/>
</dbReference>
<dbReference type="EMBL" id="JXBL01000001">
    <property type="protein sequence ID" value="KIE43336.1"/>
    <property type="molecule type" value="Genomic_DNA"/>
</dbReference>
<evidence type="ECO:0000256" key="4">
    <source>
        <dbReference type="ARBA" id="ARBA00022603"/>
    </source>
</evidence>
<dbReference type="GO" id="GO:0030788">
    <property type="term" value="F:precorrin-2 C20-methyltransferase activity"/>
    <property type="evidence" value="ECO:0007669"/>
    <property type="project" value="InterPro"/>
</dbReference>
<organism evidence="9 10">
    <name type="scientific">Geobacter soli</name>
    <dbReference type="NCBI Taxonomy" id="1510391"/>
    <lineage>
        <taxon>Bacteria</taxon>
        <taxon>Pseudomonadati</taxon>
        <taxon>Thermodesulfobacteriota</taxon>
        <taxon>Desulfuromonadia</taxon>
        <taxon>Geobacterales</taxon>
        <taxon>Geobacteraceae</taxon>
        <taxon>Geobacter</taxon>
    </lineage>
</organism>
<comment type="similarity">
    <text evidence="2 7">Belongs to the precorrin methyltransferase family.</text>
</comment>
<evidence type="ECO:0000256" key="7">
    <source>
        <dbReference type="PIRNR" id="PIRNR036427"/>
    </source>
</evidence>
<dbReference type="Gene3D" id="3.30.950.10">
    <property type="entry name" value="Methyltransferase, Cobalt-precorrin-4 Transmethylase, Domain 2"/>
    <property type="match status" value="1"/>
</dbReference>
<dbReference type="PANTHER" id="PTHR43467:SF2">
    <property type="entry name" value="COBALT-PRECORRIN-2 C(20)-METHYLTRANSFERASE"/>
    <property type="match status" value="1"/>
</dbReference>
<evidence type="ECO:0000256" key="6">
    <source>
        <dbReference type="ARBA" id="ARBA00022691"/>
    </source>
</evidence>
<reference evidence="9 10" key="1">
    <citation type="submission" date="2015-01" db="EMBL/GenBank/DDBJ databases">
        <title>Genome sequence of the anaerobic bacterium Geobacter soli GSS01, a dissimilatory Fe(III) reducer from soil.</title>
        <authorList>
            <person name="Yang G."/>
            <person name="Zhou S."/>
        </authorList>
    </citation>
    <scope>NUCLEOTIDE SEQUENCE [LARGE SCALE GENOMIC DNA]</scope>
    <source>
        <strain evidence="9 10">GSS01</strain>
    </source>
</reference>
<dbReference type="CDD" id="cd11645">
    <property type="entry name" value="Precorrin_2_C20_MT"/>
    <property type="match status" value="1"/>
</dbReference>
<feature type="domain" description="Tetrapyrrole methylase" evidence="8">
    <location>
        <begin position="6"/>
        <end position="216"/>
    </location>
</feature>
<dbReference type="AlphaFoldDB" id="A0A0C1QYS3"/>
<dbReference type="UniPathway" id="UPA00148"/>
<evidence type="ECO:0000259" key="8">
    <source>
        <dbReference type="Pfam" id="PF00590"/>
    </source>
</evidence>
<evidence type="ECO:0000256" key="5">
    <source>
        <dbReference type="ARBA" id="ARBA00022679"/>
    </source>
</evidence>
<evidence type="ECO:0000256" key="2">
    <source>
        <dbReference type="ARBA" id="ARBA00005879"/>
    </source>
</evidence>